<organism evidence="2 3">
    <name type="scientific">Nannocystis bainbridge</name>
    <dbReference type="NCBI Taxonomy" id="2995303"/>
    <lineage>
        <taxon>Bacteria</taxon>
        <taxon>Pseudomonadati</taxon>
        <taxon>Myxococcota</taxon>
        <taxon>Polyangia</taxon>
        <taxon>Nannocystales</taxon>
        <taxon>Nannocystaceae</taxon>
        <taxon>Nannocystis</taxon>
    </lineage>
</organism>
<dbReference type="RefSeq" id="WP_272091267.1">
    <property type="nucleotide sequence ID" value="NZ_JAQNDL010000004.1"/>
</dbReference>
<dbReference type="Proteomes" id="UP001221686">
    <property type="component" value="Unassembled WGS sequence"/>
</dbReference>
<sequence>MRRRRVCERLSGPGGDGGDGCTLAGPSTSCGEAECGPGSAVSPSGALWFTPVKYLNPGALQSWPLPSSL</sequence>
<reference evidence="2 3" key="1">
    <citation type="submission" date="2022-11" db="EMBL/GenBank/DDBJ databases">
        <title>Minimal conservation of predation-associated metabolite biosynthetic gene clusters underscores biosynthetic potential of Myxococcota including descriptions for ten novel species: Archangium lansinium sp. nov., Myxococcus landrumus sp. nov., Nannocystis bai.</title>
        <authorList>
            <person name="Ahearne A."/>
            <person name="Stevens C."/>
            <person name="Dowd S."/>
        </authorList>
    </citation>
    <scope>NUCLEOTIDE SEQUENCE [LARGE SCALE GENOMIC DNA]</scope>
    <source>
        <strain evidence="2 3">BB15-2</strain>
    </source>
</reference>
<comment type="caution">
    <text evidence="2">The sequence shown here is derived from an EMBL/GenBank/DDBJ whole genome shotgun (WGS) entry which is preliminary data.</text>
</comment>
<accession>A0ABT5EBC3</accession>
<gene>
    <name evidence="2" type="ORF">POL25_37915</name>
</gene>
<evidence type="ECO:0000256" key="1">
    <source>
        <dbReference type="SAM" id="MobiDB-lite"/>
    </source>
</evidence>
<evidence type="ECO:0000313" key="2">
    <source>
        <dbReference type="EMBL" id="MDC0722728.1"/>
    </source>
</evidence>
<dbReference type="EMBL" id="JAQNDL010000004">
    <property type="protein sequence ID" value="MDC0722728.1"/>
    <property type="molecule type" value="Genomic_DNA"/>
</dbReference>
<feature type="region of interest" description="Disordered" evidence="1">
    <location>
        <begin position="1"/>
        <end position="21"/>
    </location>
</feature>
<name>A0ABT5EBC3_9BACT</name>
<proteinExistence type="predicted"/>
<protein>
    <submittedName>
        <fullName evidence="2">Uncharacterized protein</fullName>
    </submittedName>
</protein>
<evidence type="ECO:0000313" key="3">
    <source>
        <dbReference type="Proteomes" id="UP001221686"/>
    </source>
</evidence>
<keyword evidence="3" id="KW-1185">Reference proteome</keyword>